<evidence type="ECO:0000256" key="4">
    <source>
        <dbReference type="SAM" id="Coils"/>
    </source>
</evidence>
<dbReference type="PROSITE" id="PS00211">
    <property type="entry name" value="ABC_TRANSPORTER_1"/>
    <property type="match status" value="2"/>
</dbReference>
<dbReference type="GO" id="GO:0005524">
    <property type="term" value="F:ATP binding"/>
    <property type="evidence" value="ECO:0007669"/>
    <property type="project" value="UniProtKB-KW"/>
</dbReference>
<dbReference type="FunFam" id="3.40.50.300:FF:000011">
    <property type="entry name" value="Putative ABC transporter ATP-binding component"/>
    <property type="match status" value="1"/>
</dbReference>
<reference evidence="7 9" key="2">
    <citation type="journal article" date="2019" name="Microb. Pathog.">
        <title>Comparison of VITEK 2, MALDI-TOF MS, 16S rRNA gene sequencing, and whole-genome sequencing for identification of Roseomonas mucosa.</title>
        <authorList>
            <person name="Rudolph W.W."/>
            <person name="Gunzer F."/>
            <person name="Trauth M."/>
            <person name="Bunk B."/>
            <person name="Bigge R."/>
            <person name="Schrottner P."/>
        </authorList>
    </citation>
    <scope>NUCLEOTIDE SEQUENCE [LARGE SCALE GENOMIC DNA]</scope>
    <source>
        <strain evidence="7 9">DSM 103800</strain>
    </source>
</reference>
<gene>
    <name evidence="6" type="ORF">RGI145_04575</name>
    <name evidence="7" type="ORF">RQ831_11170</name>
</gene>
<dbReference type="eggNOG" id="COG0488">
    <property type="taxonomic scope" value="Bacteria"/>
</dbReference>
<dbReference type="InterPro" id="IPR037118">
    <property type="entry name" value="Val-tRNA_synth_C_sf"/>
</dbReference>
<evidence type="ECO:0000259" key="5">
    <source>
        <dbReference type="PROSITE" id="PS50893"/>
    </source>
</evidence>
<keyword evidence="1" id="KW-0677">Repeat</keyword>
<dbReference type="PANTHER" id="PTHR19211:SF14">
    <property type="entry name" value="ATP-BINDING CASSETTE SUB-FAMILY F MEMBER 1"/>
    <property type="match status" value="1"/>
</dbReference>
<keyword evidence="9" id="KW-1185">Reference proteome</keyword>
<evidence type="ECO:0000256" key="2">
    <source>
        <dbReference type="ARBA" id="ARBA00022741"/>
    </source>
</evidence>
<dbReference type="InterPro" id="IPR027417">
    <property type="entry name" value="P-loop_NTPase"/>
</dbReference>
<evidence type="ECO:0000313" key="6">
    <source>
        <dbReference type="EMBL" id="APT56487.1"/>
    </source>
</evidence>
<dbReference type="AlphaFoldDB" id="A0A1L7ACF7"/>
<proteinExistence type="predicted"/>
<dbReference type="RefSeq" id="WP_075797432.1">
    <property type="nucleotide sequence ID" value="NZ_CP015583.1"/>
</dbReference>
<dbReference type="PROSITE" id="PS50893">
    <property type="entry name" value="ABC_TRANSPORTER_2"/>
    <property type="match status" value="2"/>
</dbReference>
<dbReference type="GO" id="GO:0016887">
    <property type="term" value="F:ATP hydrolysis activity"/>
    <property type="evidence" value="ECO:0007669"/>
    <property type="project" value="InterPro"/>
</dbReference>
<dbReference type="Gene3D" id="3.40.50.300">
    <property type="entry name" value="P-loop containing nucleotide triphosphate hydrolases"/>
    <property type="match status" value="2"/>
</dbReference>
<protein>
    <submittedName>
        <fullName evidence="7">ABC-F family ATP-binding cassette domain-containing protein</fullName>
    </submittedName>
    <submittedName>
        <fullName evidence="6">Glycosyl transferase family 1</fullName>
    </submittedName>
</protein>
<dbReference type="EMBL" id="CP015583">
    <property type="protein sequence ID" value="APT56487.1"/>
    <property type="molecule type" value="Genomic_DNA"/>
</dbReference>
<dbReference type="InterPro" id="IPR032781">
    <property type="entry name" value="ABC_tran_Xtn"/>
</dbReference>
<dbReference type="InterPro" id="IPR003593">
    <property type="entry name" value="AAA+_ATPase"/>
</dbReference>
<feature type="coiled-coil region" evidence="4">
    <location>
        <begin position="547"/>
        <end position="609"/>
    </location>
</feature>
<dbReference type="Proteomes" id="UP000185494">
    <property type="component" value="Chromosome 1"/>
</dbReference>
<dbReference type="GO" id="GO:0016740">
    <property type="term" value="F:transferase activity"/>
    <property type="evidence" value="ECO:0007669"/>
    <property type="project" value="UniProtKB-KW"/>
</dbReference>
<evidence type="ECO:0000313" key="8">
    <source>
        <dbReference type="Proteomes" id="UP000185494"/>
    </source>
</evidence>
<dbReference type="SMART" id="SM00382">
    <property type="entry name" value="AAA"/>
    <property type="match status" value="2"/>
</dbReference>
<keyword evidence="2" id="KW-0547">Nucleotide-binding</keyword>
<keyword evidence="3 7" id="KW-0067">ATP-binding</keyword>
<dbReference type="Pfam" id="PF00005">
    <property type="entry name" value="ABC_tran"/>
    <property type="match status" value="2"/>
</dbReference>
<dbReference type="KEGG" id="rgi:RGI145_04575"/>
<dbReference type="Pfam" id="PF12848">
    <property type="entry name" value="ABC_tran_Xtn"/>
    <property type="match status" value="1"/>
</dbReference>
<feature type="domain" description="ABC transporter" evidence="5">
    <location>
        <begin position="312"/>
        <end position="526"/>
    </location>
</feature>
<evidence type="ECO:0000313" key="7">
    <source>
        <dbReference type="EMBL" id="MDT8331616.1"/>
    </source>
</evidence>
<dbReference type="PANTHER" id="PTHR19211">
    <property type="entry name" value="ATP-BINDING TRANSPORT PROTEIN-RELATED"/>
    <property type="match status" value="1"/>
</dbReference>
<dbReference type="CDD" id="cd03221">
    <property type="entry name" value="ABCF_EF-3"/>
    <property type="match status" value="2"/>
</dbReference>
<evidence type="ECO:0000313" key="9">
    <source>
        <dbReference type="Proteomes" id="UP001258945"/>
    </source>
</evidence>
<dbReference type="InterPro" id="IPR017871">
    <property type="entry name" value="ABC_transporter-like_CS"/>
</dbReference>
<keyword evidence="4" id="KW-0175">Coiled coil</keyword>
<dbReference type="EMBL" id="JAVVDO010000016">
    <property type="protein sequence ID" value="MDT8331616.1"/>
    <property type="molecule type" value="Genomic_DNA"/>
</dbReference>
<dbReference type="InterPro" id="IPR050611">
    <property type="entry name" value="ABCF"/>
</dbReference>
<dbReference type="STRING" id="257708.RGI145_04575"/>
<dbReference type="Proteomes" id="UP001258945">
    <property type="component" value="Unassembled WGS sequence"/>
</dbReference>
<feature type="domain" description="ABC transporter" evidence="5">
    <location>
        <begin position="4"/>
        <end position="245"/>
    </location>
</feature>
<name>A0A1L7ACF7_9PROT</name>
<dbReference type="Gene3D" id="1.10.287.380">
    <property type="entry name" value="Valyl-tRNA synthetase, C-terminal domain"/>
    <property type="match status" value="1"/>
</dbReference>
<sequence>MTVLAIQDLTVRLAGRTLLDGASLQLDPGHKIGLVGRNGVGKSTLFRVLTGQLQADGGEVRFAARARMAYLAQEAPGGTDSLIDTVLEADTERAGLLAELEAGVEPLREAELHERLRAIGAEAAPARAATVLAGLGFDAAAQARPVGEYSGGWRMRVALARALFLEPDLLLLDEPTNHLDLEATIWLEGWLKRFAGAAIIISHDRDLLDRCVDGIAHLEGGKITAYPGGYGEFLRIRHERRAQQMAQNAKVAAERAHMQAFVDRFRYKASKARQAQSRLKALEKLPPIEAVTEDRVTPFVFPEPAEVAPPILTMMGASVGYDGRPILRGIDLRLDSDDRVALLGANGNGKSTLAKLIAGRMEAMGGEVRRTPRLKVGFFAQHQAEELNPEGTPLTHMQAALPKATETQCRGQLARFGLDEDRATTLVRDCSGGEKARLLLALCTRDAPQLLILDEPTNHLDMDAREALIRALADYGGAVVLITHDPRLVELVADQLWLVADGAVSSFDGDMEDYRNFLLERARPVARDTGPAKRDDRRERAEARAALAPLRERVKQIEKLLEKLRLEDGLIERKLADPEFYTKRKPADIAWANTRRAAIAREVEALEEEWLALGEKLEAA</sequence>
<dbReference type="InterPro" id="IPR003439">
    <property type="entry name" value="ABC_transporter-like_ATP-bd"/>
</dbReference>
<reference evidence="7" key="3">
    <citation type="submission" date="2023-09" db="EMBL/GenBank/DDBJ databases">
        <authorList>
            <person name="Schober I."/>
            <person name="Bunk B."/>
        </authorList>
    </citation>
    <scope>NUCLEOTIDE SEQUENCE</scope>
    <source>
        <strain evidence="7">DSM 103800</strain>
    </source>
</reference>
<reference evidence="6 8" key="1">
    <citation type="submission" date="2016-05" db="EMBL/GenBank/DDBJ databases">
        <title>Complete Genome and Methylome Analysis of Psychrotrophic Bacterial Isolates from Antarctic Lake Untersee.</title>
        <authorList>
            <person name="Fomenkov A."/>
            <person name="Akimov V.N."/>
            <person name="Vasilyeva L.V."/>
            <person name="Andersen D."/>
            <person name="Vincze T."/>
            <person name="Roberts R.J."/>
        </authorList>
    </citation>
    <scope>NUCLEOTIDE SEQUENCE [LARGE SCALE GENOMIC DNA]</scope>
    <source>
        <strain evidence="6 8">U14-5</strain>
    </source>
</reference>
<evidence type="ECO:0000256" key="3">
    <source>
        <dbReference type="ARBA" id="ARBA00022840"/>
    </source>
</evidence>
<keyword evidence="6" id="KW-0808">Transferase</keyword>
<accession>A0A1L7ACF7</accession>
<organism evidence="6 8">
    <name type="scientific">Roseomonas gilardii</name>
    <dbReference type="NCBI Taxonomy" id="257708"/>
    <lineage>
        <taxon>Bacteria</taxon>
        <taxon>Pseudomonadati</taxon>
        <taxon>Pseudomonadota</taxon>
        <taxon>Alphaproteobacteria</taxon>
        <taxon>Acetobacterales</taxon>
        <taxon>Roseomonadaceae</taxon>
        <taxon>Roseomonas</taxon>
    </lineage>
</organism>
<evidence type="ECO:0000256" key="1">
    <source>
        <dbReference type="ARBA" id="ARBA00022737"/>
    </source>
</evidence>
<dbReference type="SUPFAM" id="SSF52540">
    <property type="entry name" value="P-loop containing nucleoside triphosphate hydrolases"/>
    <property type="match status" value="2"/>
</dbReference>